<evidence type="ECO:0000259" key="1">
    <source>
        <dbReference type="Pfam" id="PF14088"/>
    </source>
</evidence>
<feature type="domain" description="DUF4268" evidence="1">
    <location>
        <begin position="10"/>
        <end position="137"/>
    </location>
</feature>
<reference evidence="2 3" key="1">
    <citation type="submission" date="2017-06" db="EMBL/GenBank/DDBJ databases">
        <authorList>
            <person name="Kim H.J."/>
            <person name="Triplett B.A."/>
        </authorList>
    </citation>
    <scope>NUCLEOTIDE SEQUENCE [LARGE SCALE GENOMIC DNA]</scope>
    <source>
        <strain evidence="2 3">DSM 25597</strain>
    </source>
</reference>
<organism evidence="2 3">
    <name type="scientific">Dokdonia pacifica</name>
    <dbReference type="NCBI Taxonomy" id="1627892"/>
    <lineage>
        <taxon>Bacteria</taxon>
        <taxon>Pseudomonadati</taxon>
        <taxon>Bacteroidota</taxon>
        <taxon>Flavobacteriia</taxon>
        <taxon>Flavobacteriales</taxon>
        <taxon>Flavobacteriaceae</taxon>
        <taxon>Dokdonia</taxon>
    </lineage>
</organism>
<dbReference type="RefSeq" id="WP_089372613.1">
    <property type="nucleotide sequence ID" value="NZ_BMEP01000006.1"/>
</dbReference>
<evidence type="ECO:0000313" key="2">
    <source>
        <dbReference type="EMBL" id="SNS03358.1"/>
    </source>
</evidence>
<dbReference type="OrthoDB" id="1467516at2"/>
<dbReference type="Proteomes" id="UP000198379">
    <property type="component" value="Unassembled WGS sequence"/>
</dbReference>
<keyword evidence="3" id="KW-1185">Reference proteome</keyword>
<sequence length="142" mass="17243">MFSKEQSKEIRQQFWIFFDKRYPRKWLLYNTAIKDVSLKFDFDTKKAIVAIDSTSNDEIYRTYYFDKFLSLKNILKEEVSSDLKFEEHYLLPSGKLISRCYLQLDGVSIHNKNTWPQVFDFFNTNMDKIEQFFVEYKDYISS</sequence>
<protein>
    <recommendedName>
        <fullName evidence="1">DUF4268 domain-containing protein</fullName>
    </recommendedName>
</protein>
<proteinExistence type="predicted"/>
<dbReference type="EMBL" id="FZNY01000005">
    <property type="protein sequence ID" value="SNS03358.1"/>
    <property type="molecule type" value="Genomic_DNA"/>
</dbReference>
<dbReference type="InterPro" id="IPR025364">
    <property type="entry name" value="DUF4268"/>
</dbReference>
<name>A0A239B7S2_9FLAO</name>
<dbReference type="Pfam" id="PF14088">
    <property type="entry name" value="DUF4268"/>
    <property type="match status" value="1"/>
</dbReference>
<evidence type="ECO:0000313" key="3">
    <source>
        <dbReference type="Proteomes" id="UP000198379"/>
    </source>
</evidence>
<dbReference type="AlphaFoldDB" id="A0A239B7S2"/>
<accession>A0A239B7S2</accession>
<gene>
    <name evidence="2" type="ORF">SAMN06265376_105373</name>
</gene>